<evidence type="ECO:0000256" key="1">
    <source>
        <dbReference type="SAM" id="MobiDB-lite"/>
    </source>
</evidence>
<dbReference type="PANTHER" id="PTHR31701:SF2">
    <property type="entry name" value="ENDOPLASMIC RETICULUM MEMBRANE-ASSOCIATED RNA DEGRADATION PROTEIN"/>
    <property type="match status" value="1"/>
</dbReference>
<dbReference type="OrthoDB" id="49386at2759"/>
<dbReference type="STRING" id="1257118.L8GJC1"/>
<dbReference type="PANTHER" id="PTHR31701">
    <property type="entry name" value="ENDOPLASMIC RETICULUM MEMBRANE-ASSOCIATED RNA DEGRADATION PROTEIN"/>
    <property type="match status" value="1"/>
</dbReference>
<feature type="domain" description="DUF4209" evidence="2">
    <location>
        <begin position="196"/>
        <end position="264"/>
    </location>
</feature>
<dbReference type="EMBL" id="KB008103">
    <property type="protein sequence ID" value="ELR13092.1"/>
    <property type="molecule type" value="Genomic_DNA"/>
</dbReference>
<evidence type="ECO:0000313" key="4">
    <source>
        <dbReference type="Proteomes" id="UP000011083"/>
    </source>
</evidence>
<sequence>MDWQRHWTLFQSATSPSERSWWAGKALQSGSDNENAVELDELRQACQQARPIFLSPRVFGMVWLDEDAHWTEIQNEGWKIEDFITMPDGTLNWQRLTSNEALGSMDRGKGLAERVITSDDDDFLRAAPFLRKVSLFVHRSWLGRMPALRFAELYQHRFTITARPEGLLPLRQFFTETYALMCGSDVYASRAQCDPSLIPRKLNELLVAEEIVNAIGVEKMFFIRLLIGPLSSLNLRNLLWHGFLVPPEFHASYTSLMMLVYLSIADALCKWDYTPRPLIDLSGARYPNMPPSLHLFQEHTDYERVERLIERSFFTLPTQHPVLREMLAQHQKGHYANTLVLLFQQMEKCIRRIYSIVNNCPETILSAESDVLYTTLDILLASSVGEKENRNLIYDELGDHNTNVLLDTFIWADSVRVRDVLAHGAAVPEPIPVQLVDSALASFIALCLKYDIDNTSARAQQQSEVDEKSRDKEKLGERAYVVSLNCDSITKSHLFVANYQPAYHPRAYLKERMKKCYAQLIHLKALDERLKASPVPNGLKPQTSEGADETSAREGGTTFTLEGVEAEAVRMAQQLQEAIMKRYGALCFLPGGFLPIDYVLLDGDGRASEERGRTDDEEEEVGSKYRMTAHFSLREQSKVEILSTLADQVASFLREVAEKYSSLYDMVASRKDSCRFMLIASVILLLVTDECAQSEEARGDFALLCKNCSGSLESCAKTTKWKRIVEVFAAFLGFHTLFDYRKSLLSQKEAQKFDVNFAAYVTQIIKEKRT</sequence>
<dbReference type="AlphaFoldDB" id="L8GJC1"/>
<proteinExistence type="predicted"/>
<dbReference type="Proteomes" id="UP000011083">
    <property type="component" value="Unassembled WGS sequence"/>
</dbReference>
<dbReference type="InterPro" id="IPR025209">
    <property type="entry name" value="DUF4209"/>
</dbReference>
<keyword evidence="4" id="KW-1185">Reference proteome</keyword>
<protein>
    <recommendedName>
        <fullName evidence="2">DUF4209 domain-containing protein</fullName>
    </recommendedName>
</protein>
<dbReference type="VEuPathDB" id="AmoebaDB:ACA1_097790"/>
<gene>
    <name evidence="3" type="ORF">ACA1_097790</name>
</gene>
<evidence type="ECO:0000259" key="2">
    <source>
        <dbReference type="Pfam" id="PF13910"/>
    </source>
</evidence>
<name>L8GJC1_ACACF</name>
<reference evidence="3 4" key="1">
    <citation type="journal article" date="2013" name="Genome Biol.">
        <title>Genome of Acanthamoeba castellanii highlights extensive lateral gene transfer and early evolution of tyrosine kinase signaling.</title>
        <authorList>
            <person name="Clarke M."/>
            <person name="Lohan A.J."/>
            <person name="Liu B."/>
            <person name="Lagkouvardos I."/>
            <person name="Roy S."/>
            <person name="Zafar N."/>
            <person name="Bertelli C."/>
            <person name="Schilde C."/>
            <person name="Kianianmomeni A."/>
            <person name="Burglin T.R."/>
            <person name="Frech C."/>
            <person name="Turcotte B."/>
            <person name="Kopec K.O."/>
            <person name="Synnott J.M."/>
            <person name="Choo C."/>
            <person name="Paponov I."/>
            <person name="Finkler A."/>
            <person name="Soon Heng Tan C."/>
            <person name="Hutchins A.P."/>
            <person name="Weinmeier T."/>
            <person name="Rattei T."/>
            <person name="Chu J.S."/>
            <person name="Gimenez G."/>
            <person name="Irimia M."/>
            <person name="Rigden D.J."/>
            <person name="Fitzpatrick D.A."/>
            <person name="Lorenzo-Morales J."/>
            <person name="Bateman A."/>
            <person name="Chiu C.H."/>
            <person name="Tang P."/>
            <person name="Hegemann P."/>
            <person name="Fromm H."/>
            <person name="Raoult D."/>
            <person name="Greub G."/>
            <person name="Miranda-Saavedra D."/>
            <person name="Chen N."/>
            <person name="Nash P."/>
            <person name="Ginger M.L."/>
            <person name="Horn M."/>
            <person name="Schaap P."/>
            <person name="Caler L."/>
            <person name="Loftus B."/>
        </authorList>
    </citation>
    <scope>NUCLEOTIDE SEQUENCE [LARGE SCALE GENOMIC DNA]</scope>
    <source>
        <strain evidence="3 4">Neff</strain>
    </source>
</reference>
<evidence type="ECO:0000313" key="3">
    <source>
        <dbReference type="EMBL" id="ELR13092.1"/>
    </source>
</evidence>
<dbReference type="GeneID" id="14913298"/>
<dbReference type="Pfam" id="PF13910">
    <property type="entry name" value="DUF4209"/>
    <property type="match status" value="1"/>
</dbReference>
<accession>L8GJC1</accession>
<organism evidence="3 4">
    <name type="scientific">Acanthamoeba castellanii (strain ATCC 30010 / Neff)</name>
    <dbReference type="NCBI Taxonomy" id="1257118"/>
    <lineage>
        <taxon>Eukaryota</taxon>
        <taxon>Amoebozoa</taxon>
        <taxon>Discosea</taxon>
        <taxon>Longamoebia</taxon>
        <taxon>Centramoebida</taxon>
        <taxon>Acanthamoebidae</taxon>
        <taxon>Acanthamoeba</taxon>
    </lineage>
</organism>
<feature type="region of interest" description="Disordered" evidence="1">
    <location>
        <begin position="533"/>
        <end position="555"/>
    </location>
</feature>
<dbReference type="RefSeq" id="XP_004335105.1">
    <property type="nucleotide sequence ID" value="XM_004335057.1"/>
</dbReference>
<dbReference type="KEGG" id="acan:ACA1_097790"/>
<dbReference type="InterPro" id="IPR039635">
    <property type="entry name" value="ERMARD"/>
</dbReference>